<keyword evidence="1" id="KW-0732">Signal</keyword>
<reference evidence="2 3" key="1">
    <citation type="submission" date="2023-09" db="EMBL/GenBank/DDBJ databases">
        <title>Novel taxa isolated from Blanes Bay.</title>
        <authorList>
            <person name="Rey-Velasco X."/>
            <person name="Lucena T."/>
        </authorList>
    </citation>
    <scope>NUCLEOTIDE SEQUENCE [LARGE SCALE GENOMIC DNA]</scope>
    <source>
        <strain evidence="2 3">S334</strain>
    </source>
</reference>
<name>A0ABU3L1N0_9FLAO</name>
<proteinExistence type="predicted"/>
<keyword evidence="3" id="KW-1185">Reference proteome</keyword>
<evidence type="ECO:0000313" key="2">
    <source>
        <dbReference type="EMBL" id="MDT7827221.1"/>
    </source>
</evidence>
<organism evidence="2 3">
    <name type="scientific">Pricia mediterranea</name>
    <dbReference type="NCBI Taxonomy" id="3076079"/>
    <lineage>
        <taxon>Bacteria</taxon>
        <taxon>Pseudomonadati</taxon>
        <taxon>Bacteroidota</taxon>
        <taxon>Flavobacteriia</taxon>
        <taxon>Flavobacteriales</taxon>
        <taxon>Flavobacteriaceae</taxon>
        <taxon>Pricia</taxon>
    </lineage>
</organism>
<comment type="caution">
    <text evidence="2">The sequence shown here is derived from an EMBL/GenBank/DDBJ whole genome shotgun (WGS) entry which is preliminary data.</text>
</comment>
<dbReference type="Proteomes" id="UP001250656">
    <property type="component" value="Unassembled WGS sequence"/>
</dbReference>
<accession>A0ABU3L1N0</accession>
<dbReference type="RefSeq" id="WP_314012058.1">
    <property type="nucleotide sequence ID" value="NZ_JAVTTP010000001.1"/>
</dbReference>
<dbReference type="EMBL" id="JAVTTP010000001">
    <property type="protein sequence ID" value="MDT7827221.1"/>
    <property type="molecule type" value="Genomic_DNA"/>
</dbReference>
<dbReference type="InterPro" id="IPR022298">
    <property type="entry name" value="Conjug_transposon_TraN"/>
</dbReference>
<sequence>MKSLLTIIWLFGSLSTMAQLDTIPVSRDYKTILVLPAPYDFSINGKELNFIESFPAKIGSGTVRNIALLIYNDVAPDITDFTNYTIYTRDGLAYDFILKLVDIPSKKRWTITTAMADNLDELSKKRGNHEIDKSNVSRQLDMEQTEVPTETFQEKLSVKTGETEGEPLPLTRELYVLDRMEYIRRRCYYNQFNKGKIIRYLSKFDNVFLWLENVYYENDEIYLQFRLENKEHIDYDVNFIKFSIATKYKNSSSNIKKAQKPLFRYKVPKKVEGNSENYFMVVFDKFTLDRQKVLTVELDEEKGNRNLSLDIDHSVINNPLGFKS</sequence>
<evidence type="ECO:0000313" key="3">
    <source>
        <dbReference type="Proteomes" id="UP001250656"/>
    </source>
</evidence>
<gene>
    <name evidence="2" type="ORF">RQM65_00910</name>
</gene>
<protein>
    <submittedName>
        <fullName evidence="2">DUF4138 domain-containing protein</fullName>
    </submittedName>
</protein>
<feature type="signal peptide" evidence="1">
    <location>
        <begin position="1"/>
        <end position="18"/>
    </location>
</feature>
<dbReference type="Pfam" id="PF13595">
    <property type="entry name" value="DUF4138"/>
    <property type="match status" value="1"/>
</dbReference>
<evidence type="ECO:0000256" key="1">
    <source>
        <dbReference type="SAM" id="SignalP"/>
    </source>
</evidence>
<feature type="chain" id="PRO_5046157858" evidence="1">
    <location>
        <begin position="19"/>
        <end position="324"/>
    </location>
</feature>